<keyword evidence="1" id="KW-1003">Cell membrane</keyword>
<evidence type="ECO:0000256" key="5">
    <source>
        <dbReference type="ARBA" id="ARBA00023136"/>
    </source>
</evidence>
<evidence type="ECO:0000256" key="4">
    <source>
        <dbReference type="ARBA" id="ARBA00022989"/>
    </source>
</evidence>
<dbReference type="PANTHER" id="PTHR37481:SF1">
    <property type="entry name" value="LIPOPOLYSACCHARIDE EXPORT SYSTEM PROTEIN LPTC"/>
    <property type="match status" value="1"/>
</dbReference>
<dbReference type="InterPro" id="IPR026265">
    <property type="entry name" value="LptC"/>
</dbReference>
<dbReference type="InterPro" id="IPR052363">
    <property type="entry name" value="LPS_export_LptC"/>
</dbReference>
<dbReference type="GO" id="GO:0030288">
    <property type="term" value="C:outer membrane-bounded periplasmic space"/>
    <property type="evidence" value="ECO:0007669"/>
    <property type="project" value="TreeGrafter"/>
</dbReference>
<reference evidence="6" key="1">
    <citation type="submission" date="2016-10" db="EMBL/GenBank/DDBJ databases">
        <authorList>
            <person name="de Groot N.N."/>
        </authorList>
    </citation>
    <scope>NUCLEOTIDE SEQUENCE</scope>
</reference>
<evidence type="ECO:0000256" key="1">
    <source>
        <dbReference type="ARBA" id="ARBA00022475"/>
    </source>
</evidence>
<evidence type="ECO:0000256" key="3">
    <source>
        <dbReference type="ARBA" id="ARBA00022692"/>
    </source>
</evidence>
<dbReference type="GO" id="GO:0015221">
    <property type="term" value="F:lipopolysaccharide transmembrane transporter activity"/>
    <property type="evidence" value="ECO:0007669"/>
    <property type="project" value="InterPro"/>
</dbReference>
<dbReference type="Pfam" id="PF06835">
    <property type="entry name" value="LptC"/>
    <property type="match status" value="1"/>
</dbReference>
<sequence length="301" mass="34441">MGFIIVPIGIVWFFMPMASSMFTEDEQKIADSTEITNYIEKIDQFLLQGFNEKQQLAYFVEAEKYYSFKEDPALLLEPKVINYNAKGEELYTLTSKRANYLDNGEIQFQGKVDIDSKSGIAYQINAKELFVNTETNNLLSDKQIIYLDETAKVVAQGMEMKSAEDKMHLTGKTTINQKGGQKILTRDLLVDQSKSQKRYYSKHKTTYLASGNKIYSQGLDMDMRKKLATLLGKVKILQKSGAKIDTKRLIIDQTKGHDIYRTKEKVHYQSDISDIHAKKGMYYDVRGKKVRLTGGVVGHYE</sequence>
<name>A0A1W1DTS1_9ZZZZ</name>
<keyword evidence="3" id="KW-0812">Transmembrane</keyword>
<dbReference type="AlphaFoldDB" id="A0A1W1DTS1"/>
<dbReference type="InterPro" id="IPR010664">
    <property type="entry name" value="LipoPS_assembly_LptC-rel"/>
</dbReference>
<evidence type="ECO:0000313" key="6">
    <source>
        <dbReference type="EMBL" id="SFV85136.1"/>
    </source>
</evidence>
<keyword evidence="5" id="KW-0472">Membrane</keyword>
<protein>
    <recommendedName>
        <fullName evidence="7">LPS export ABC transporter periplasmic protein LptC</fullName>
    </recommendedName>
</protein>
<dbReference type="NCBIfam" id="TIGR04409">
    <property type="entry name" value="LptC_YrbK"/>
    <property type="match status" value="1"/>
</dbReference>
<keyword evidence="2" id="KW-0997">Cell inner membrane</keyword>
<accession>A0A1W1DTS1</accession>
<dbReference type="PANTHER" id="PTHR37481">
    <property type="entry name" value="LIPOPOLYSACCHARIDE EXPORT SYSTEM PROTEIN LPTC"/>
    <property type="match status" value="1"/>
</dbReference>
<dbReference type="EMBL" id="FPHY01000013">
    <property type="protein sequence ID" value="SFV85136.1"/>
    <property type="molecule type" value="Genomic_DNA"/>
</dbReference>
<evidence type="ECO:0000256" key="2">
    <source>
        <dbReference type="ARBA" id="ARBA00022519"/>
    </source>
</evidence>
<dbReference type="GO" id="GO:0017089">
    <property type="term" value="F:glycolipid transfer activity"/>
    <property type="evidence" value="ECO:0007669"/>
    <property type="project" value="TreeGrafter"/>
</dbReference>
<organism evidence="6">
    <name type="scientific">hydrothermal vent metagenome</name>
    <dbReference type="NCBI Taxonomy" id="652676"/>
    <lineage>
        <taxon>unclassified sequences</taxon>
        <taxon>metagenomes</taxon>
        <taxon>ecological metagenomes</taxon>
    </lineage>
</organism>
<dbReference type="GO" id="GO:0005886">
    <property type="term" value="C:plasma membrane"/>
    <property type="evidence" value="ECO:0007669"/>
    <property type="project" value="InterPro"/>
</dbReference>
<keyword evidence="4" id="KW-1133">Transmembrane helix</keyword>
<proteinExistence type="predicted"/>
<evidence type="ECO:0008006" key="7">
    <source>
        <dbReference type="Google" id="ProtNLM"/>
    </source>
</evidence>
<dbReference type="Gene3D" id="2.60.450.10">
    <property type="entry name" value="Lipopolysaccharide (LPS) transport protein A like domain"/>
    <property type="match status" value="1"/>
</dbReference>
<gene>
    <name evidence="6" type="ORF">MNB_SUP05-SYMBIONT-4-763</name>
</gene>